<gene>
    <name evidence="1" type="ORF">GCM10009117_21250</name>
</gene>
<name>A0ABN1MIU3_9FLAO</name>
<dbReference type="Gene3D" id="3.30.530.20">
    <property type="match status" value="1"/>
</dbReference>
<protein>
    <recommendedName>
        <fullName evidence="3">Polyketide cyclase/dehydrase</fullName>
    </recommendedName>
</protein>
<accession>A0ABN1MIU3</accession>
<dbReference type="SUPFAM" id="SSF55961">
    <property type="entry name" value="Bet v1-like"/>
    <property type="match status" value="1"/>
</dbReference>
<dbReference type="InterPro" id="IPR023393">
    <property type="entry name" value="START-like_dom_sf"/>
</dbReference>
<reference evidence="2" key="1">
    <citation type="journal article" date="2019" name="Int. J. Syst. Evol. Microbiol.">
        <title>The Global Catalogue of Microorganisms (GCM) 10K type strain sequencing project: providing services to taxonomists for standard genome sequencing and annotation.</title>
        <authorList>
            <consortium name="The Broad Institute Genomics Platform"/>
            <consortium name="The Broad Institute Genome Sequencing Center for Infectious Disease"/>
            <person name="Wu L."/>
            <person name="Ma J."/>
        </authorList>
    </citation>
    <scope>NUCLEOTIDE SEQUENCE [LARGE SCALE GENOMIC DNA]</scope>
    <source>
        <strain evidence="2">JCM 16082</strain>
    </source>
</reference>
<dbReference type="RefSeq" id="WP_343767346.1">
    <property type="nucleotide sequence ID" value="NZ_BAAAFG010000016.1"/>
</dbReference>
<organism evidence="1 2">
    <name type="scientific">Gangjinia marincola</name>
    <dbReference type="NCBI Taxonomy" id="578463"/>
    <lineage>
        <taxon>Bacteria</taxon>
        <taxon>Pseudomonadati</taxon>
        <taxon>Bacteroidota</taxon>
        <taxon>Flavobacteriia</taxon>
        <taxon>Flavobacteriales</taxon>
        <taxon>Flavobacteriaceae</taxon>
        <taxon>Gangjinia</taxon>
    </lineage>
</organism>
<dbReference type="InterPro" id="IPR019587">
    <property type="entry name" value="Polyketide_cyclase/dehydratase"/>
</dbReference>
<evidence type="ECO:0000313" key="2">
    <source>
        <dbReference type="Proteomes" id="UP001500507"/>
    </source>
</evidence>
<dbReference type="Pfam" id="PF10604">
    <property type="entry name" value="Polyketide_cyc2"/>
    <property type="match status" value="1"/>
</dbReference>
<proteinExistence type="predicted"/>
<keyword evidence="2" id="KW-1185">Reference proteome</keyword>
<dbReference type="CDD" id="cd07822">
    <property type="entry name" value="SRPBCC_4"/>
    <property type="match status" value="1"/>
</dbReference>
<evidence type="ECO:0008006" key="3">
    <source>
        <dbReference type="Google" id="ProtNLM"/>
    </source>
</evidence>
<dbReference type="EMBL" id="BAAAFG010000016">
    <property type="protein sequence ID" value="GAA0872978.1"/>
    <property type="molecule type" value="Genomic_DNA"/>
</dbReference>
<dbReference type="PROSITE" id="PS51257">
    <property type="entry name" value="PROKAR_LIPOPROTEIN"/>
    <property type="match status" value="1"/>
</dbReference>
<evidence type="ECO:0000313" key="1">
    <source>
        <dbReference type="EMBL" id="GAA0872978.1"/>
    </source>
</evidence>
<sequence length="195" mass="22634">MKSKLKTGYLLIILYSLVLVSCYSVKKTVEKSKLNSEKINWPANYKPEEAGFFVHNEIDINAEPQAVWDILIKAEDWPKWYEGATDVNIINNKSTQLGDKTIFSWKTMGQSFESTTIKEFSPPYRLSWEATKNNIKGYHAWLIIPTDNGCKVITSETQHGFLTFMQKVFVPNKLEKLHDIWLKELKKKAENEIKE</sequence>
<comment type="caution">
    <text evidence="1">The sequence shown here is derived from an EMBL/GenBank/DDBJ whole genome shotgun (WGS) entry which is preliminary data.</text>
</comment>
<dbReference type="Proteomes" id="UP001500507">
    <property type="component" value="Unassembled WGS sequence"/>
</dbReference>